<evidence type="ECO:0000256" key="4">
    <source>
        <dbReference type="ARBA" id="ARBA00023136"/>
    </source>
</evidence>
<dbReference type="GO" id="GO:0030117">
    <property type="term" value="C:membrane coat"/>
    <property type="evidence" value="ECO:0007669"/>
    <property type="project" value="InterPro"/>
</dbReference>
<keyword evidence="3" id="KW-0653">Protein transport</keyword>
<comment type="subcellular location">
    <subcellularLocation>
        <location evidence="1">Endomembrane system</location>
    </subcellularLocation>
</comment>
<evidence type="ECO:0000256" key="2">
    <source>
        <dbReference type="ARBA" id="ARBA00022448"/>
    </source>
</evidence>
<evidence type="ECO:0000256" key="1">
    <source>
        <dbReference type="ARBA" id="ARBA00004308"/>
    </source>
</evidence>
<name>A0A4P9YA64_ROZAC</name>
<keyword evidence="2" id="KW-0813">Transport</keyword>
<dbReference type="SUPFAM" id="SSF48371">
    <property type="entry name" value="ARM repeat"/>
    <property type="match status" value="1"/>
</dbReference>
<dbReference type="Gene3D" id="1.25.10.10">
    <property type="entry name" value="Leucine-rich Repeat Variant"/>
    <property type="match status" value="1"/>
</dbReference>
<evidence type="ECO:0000256" key="3">
    <source>
        <dbReference type="ARBA" id="ARBA00022927"/>
    </source>
</evidence>
<dbReference type="AlphaFoldDB" id="A0A4P9YA64"/>
<dbReference type="GO" id="GO:0006886">
    <property type="term" value="P:intracellular protein transport"/>
    <property type="evidence" value="ECO:0007669"/>
    <property type="project" value="InterPro"/>
</dbReference>
<evidence type="ECO:0000259" key="5">
    <source>
        <dbReference type="Pfam" id="PF01602"/>
    </source>
</evidence>
<dbReference type="InterPro" id="IPR050840">
    <property type="entry name" value="Adaptor_Complx_Large_Subunit"/>
</dbReference>
<dbReference type="InterPro" id="IPR002553">
    <property type="entry name" value="Clathrin/coatomer_adapt-like_N"/>
</dbReference>
<dbReference type="GO" id="GO:0012505">
    <property type="term" value="C:endomembrane system"/>
    <property type="evidence" value="ECO:0007669"/>
    <property type="project" value="UniProtKB-SubCell"/>
</dbReference>
<evidence type="ECO:0000313" key="7">
    <source>
        <dbReference type="Proteomes" id="UP000281549"/>
    </source>
</evidence>
<gene>
    <name evidence="6" type="ORF">ROZALSC1DRAFT_18140</name>
</gene>
<dbReference type="Pfam" id="PF01602">
    <property type="entry name" value="Adaptin_N"/>
    <property type="match status" value="1"/>
</dbReference>
<protein>
    <submittedName>
        <fullName evidence="6">Clathrin/coatomer adaptor, adaptin-like protein</fullName>
    </submittedName>
</protein>
<dbReference type="PANTHER" id="PTHR22780">
    <property type="entry name" value="ADAPTIN, ALPHA/GAMMA/EPSILON"/>
    <property type="match status" value="1"/>
</dbReference>
<proteinExistence type="predicted"/>
<feature type="non-terminal residue" evidence="6">
    <location>
        <position position="1"/>
    </location>
</feature>
<feature type="domain" description="Clathrin/coatomer adaptor adaptin-like N-terminal" evidence="5">
    <location>
        <begin position="1"/>
        <end position="175"/>
    </location>
</feature>
<accession>A0A4P9YA64</accession>
<sequence>YEAVLTILNIQADNSLRVMAINILGRFLTNKDNNIRYVALNTLTKTIDIDNNAVQRHRNIIIECLRDADISIKRRALELAFALINENTIRVLARELLLFLEVADNEFKASMVSKICQSADKYSPNTRWYIDTVLRTFSIAGDFAKEEAIFNLLKTIGHAKEIQAYATCQFFQTMQSGNLQV</sequence>
<dbReference type="InterPro" id="IPR011989">
    <property type="entry name" value="ARM-like"/>
</dbReference>
<dbReference type="EMBL" id="ML007247">
    <property type="protein sequence ID" value="RKP15965.1"/>
    <property type="molecule type" value="Genomic_DNA"/>
</dbReference>
<keyword evidence="4" id="KW-0472">Membrane</keyword>
<reference evidence="7" key="1">
    <citation type="journal article" date="2018" name="Nat. Microbiol.">
        <title>Leveraging single-cell genomics to expand the fungal tree of life.</title>
        <authorList>
            <person name="Ahrendt S.R."/>
            <person name="Quandt C.A."/>
            <person name="Ciobanu D."/>
            <person name="Clum A."/>
            <person name="Salamov A."/>
            <person name="Andreopoulos B."/>
            <person name="Cheng J.F."/>
            <person name="Woyke T."/>
            <person name="Pelin A."/>
            <person name="Henrissat B."/>
            <person name="Reynolds N.K."/>
            <person name="Benny G.L."/>
            <person name="Smith M.E."/>
            <person name="James T.Y."/>
            <person name="Grigoriev I.V."/>
        </authorList>
    </citation>
    <scope>NUCLEOTIDE SEQUENCE [LARGE SCALE GENOMIC DNA]</scope>
    <source>
        <strain evidence="7">CSF55</strain>
    </source>
</reference>
<evidence type="ECO:0000313" key="6">
    <source>
        <dbReference type="EMBL" id="RKP15965.1"/>
    </source>
</evidence>
<dbReference type="GO" id="GO:0016192">
    <property type="term" value="P:vesicle-mediated transport"/>
    <property type="evidence" value="ECO:0007669"/>
    <property type="project" value="InterPro"/>
</dbReference>
<organism evidence="6 7">
    <name type="scientific">Rozella allomycis (strain CSF55)</name>
    <dbReference type="NCBI Taxonomy" id="988480"/>
    <lineage>
        <taxon>Eukaryota</taxon>
        <taxon>Fungi</taxon>
        <taxon>Fungi incertae sedis</taxon>
        <taxon>Cryptomycota</taxon>
        <taxon>Cryptomycota incertae sedis</taxon>
        <taxon>Rozella</taxon>
    </lineage>
</organism>
<dbReference type="InterPro" id="IPR016024">
    <property type="entry name" value="ARM-type_fold"/>
</dbReference>
<dbReference type="Proteomes" id="UP000281549">
    <property type="component" value="Unassembled WGS sequence"/>
</dbReference>